<dbReference type="Pfam" id="PF08241">
    <property type="entry name" value="Methyltransf_11"/>
    <property type="match status" value="1"/>
</dbReference>
<reference evidence="2 3" key="1">
    <citation type="journal article" date="2016" name="Nat. Commun.">
        <title>Thousands of microbial genomes shed light on interconnected biogeochemical processes in an aquifer system.</title>
        <authorList>
            <person name="Anantharaman K."/>
            <person name="Brown C.T."/>
            <person name="Hug L.A."/>
            <person name="Sharon I."/>
            <person name="Castelle C.J."/>
            <person name="Probst A.J."/>
            <person name="Thomas B.C."/>
            <person name="Singh A."/>
            <person name="Wilkins M.J."/>
            <person name="Karaoz U."/>
            <person name="Brodie E.L."/>
            <person name="Williams K.H."/>
            <person name="Hubbard S.S."/>
            <person name="Banfield J.F."/>
        </authorList>
    </citation>
    <scope>NUCLEOTIDE SEQUENCE [LARGE SCALE GENOMIC DNA]</scope>
</reference>
<dbReference type="PANTHER" id="PTHR43861">
    <property type="entry name" value="TRANS-ACONITATE 2-METHYLTRANSFERASE-RELATED"/>
    <property type="match status" value="1"/>
</dbReference>
<gene>
    <name evidence="2" type="ORF">A2209_03030</name>
</gene>
<name>A0A1F7KGM3_9BACT</name>
<dbReference type="PANTHER" id="PTHR43861:SF1">
    <property type="entry name" value="TRANS-ACONITATE 2-METHYLTRANSFERASE"/>
    <property type="match status" value="1"/>
</dbReference>
<dbReference type="Proteomes" id="UP000178450">
    <property type="component" value="Unassembled WGS sequence"/>
</dbReference>
<proteinExistence type="predicted"/>
<comment type="caution">
    <text evidence="2">The sequence shown here is derived from an EMBL/GenBank/DDBJ whole genome shotgun (WGS) entry which is preliminary data.</text>
</comment>
<evidence type="ECO:0000259" key="1">
    <source>
        <dbReference type="Pfam" id="PF08241"/>
    </source>
</evidence>
<organism evidence="2 3">
    <name type="scientific">Candidatus Roizmanbacteria bacterium RIFOXYA1_FULL_41_12</name>
    <dbReference type="NCBI Taxonomy" id="1802082"/>
    <lineage>
        <taxon>Bacteria</taxon>
        <taxon>Candidatus Roizmaniibacteriota</taxon>
    </lineage>
</organism>
<dbReference type="InterPro" id="IPR013216">
    <property type="entry name" value="Methyltransf_11"/>
</dbReference>
<protein>
    <recommendedName>
        <fullName evidence="1">Methyltransferase type 11 domain-containing protein</fullName>
    </recommendedName>
</protein>
<accession>A0A1F7KGM3</accession>
<sequence>MKLSQTIDWYNRHVDHYTKQAGLYLPKAQINDFARHLPKKSSVLDAGCGSGRDSNLLTQKGFQVTGIDLASGLIDRAKSLYEGIEFIKGSFLDLPFANKSFKGIWAHASLVHLETAKDAKQAIQEFARVLAAKGVLHILVKAQLGKDKFVTLTDTRTNDLRFFQLYTQPEIEELTNKAGFKTIKMYQFVDINSNKKYKVPIEWIVYLGQKL</sequence>
<feature type="domain" description="Methyltransferase type 11" evidence="1">
    <location>
        <begin position="44"/>
        <end position="137"/>
    </location>
</feature>
<dbReference type="AlphaFoldDB" id="A0A1F7KGM3"/>
<dbReference type="Gene3D" id="3.40.50.150">
    <property type="entry name" value="Vaccinia Virus protein VP39"/>
    <property type="match status" value="1"/>
</dbReference>
<evidence type="ECO:0000313" key="2">
    <source>
        <dbReference type="EMBL" id="OGK67005.1"/>
    </source>
</evidence>
<dbReference type="EMBL" id="MGBG01000002">
    <property type="protein sequence ID" value="OGK67005.1"/>
    <property type="molecule type" value="Genomic_DNA"/>
</dbReference>
<dbReference type="InterPro" id="IPR029063">
    <property type="entry name" value="SAM-dependent_MTases_sf"/>
</dbReference>
<dbReference type="GO" id="GO:0008757">
    <property type="term" value="F:S-adenosylmethionine-dependent methyltransferase activity"/>
    <property type="evidence" value="ECO:0007669"/>
    <property type="project" value="InterPro"/>
</dbReference>
<evidence type="ECO:0000313" key="3">
    <source>
        <dbReference type="Proteomes" id="UP000178450"/>
    </source>
</evidence>
<dbReference type="CDD" id="cd02440">
    <property type="entry name" value="AdoMet_MTases"/>
    <property type="match status" value="1"/>
</dbReference>
<dbReference type="SUPFAM" id="SSF53335">
    <property type="entry name" value="S-adenosyl-L-methionine-dependent methyltransferases"/>
    <property type="match status" value="1"/>
</dbReference>